<dbReference type="Gene3D" id="1.20.1560.10">
    <property type="entry name" value="ABC transporter type 1, transmembrane domain"/>
    <property type="match status" value="1"/>
</dbReference>
<dbReference type="InterPro" id="IPR003593">
    <property type="entry name" value="AAA+_ATPase"/>
</dbReference>
<keyword evidence="6 8" id="KW-1133">Transmembrane helix</keyword>
<feature type="transmembrane region" description="Helical" evidence="8">
    <location>
        <begin position="253"/>
        <end position="274"/>
    </location>
</feature>
<keyword evidence="3 8" id="KW-0812">Transmembrane</keyword>
<evidence type="ECO:0000313" key="11">
    <source>
        <dbReference type="EMBL" id="MCK9686162.1"/>
    </source>
</evidence>
<dbReference type="RefSeq" id="WP_275682193.1">
    <property type="nucleotide sequence ID" value="NZ_JAJLJH010000002.1"/>
</dbReference>
<evidence type="ECO:0000256" key="3">
    <source>
        <dbReference type="ARBA" id="ARBA00022692"/>
    </source>
</evidence>
<dbReference type="InterPro" id="IPR027417">
    <property type="entry name" value="P-loop_NTPase"/>
</dbReference>
<feature type="transmembrane region" description="Helical" evidence="8">
    <location>
        <begin position="66"/>
        <end position="83"/>
    </location>
</feature>
<gene>
    <name evidence="11" type="ORF">LPC04_10645</name>
</gene>
<dbReference type="PROSITE" id="PS00211">
    <property type="entry name" value="ABC_TRANSPORTER_1"/>
    <property type="match status" value="1"/>
</dbReference>
<dbReference type="Pfam" id="PF00005">
    <property type="entry name" value="ABC_tran"/>
    <property type="match status" value="1"/>
</dbReference>
<evidence type="ECO:0000256" key="5">
    <source>
        <dbReference type="ARBA" id="ARBA00022840"/>
    </source>
</evidence>
<feature type="domain" description="ABC transporter" evidence="9">
    <location>
        <begin position="344"/>
        <end position="580"/>
    </location>
</feature>
<reference evidence="11" key="1">
    <citation type="submission" date="2021-11" db="EMBL/GenBank/DDBJ databases">
        <title>BS-T2-15 a new species belonging to the Comamonadaceae family isolated from the soil of a French oak forest.</title>
        <authorList>
            <person name="Mieszkin S."/>
            <person name="Alain K."/>
        </authorList>
    </citation>
    <scope>NUCLEOTIDE SEQUENCE</scope>
    <source>
        <strain evidence="11">BS-T2-15</strain>
    </source>
</reference>
<dbReference type="GO" id="GO:0034040">
    <property type="term" value="F:ATPase-coupled lipid transmembrane transporter activity"/>
    <property type="evidence" value="ECO:0007669"/>
    <property type="project" value="TreeGrafter"/>
</dbReference>
<evidence type="ECO:0000256" key="8">
    <source>
        <dbReference type="SAM" id="Phobius"/>
    </source>
</evidence>
<evidence type="ECO:0000256" key="4">
    <source>
        <dbReference type="ARBA" id="ARBA00022741"/>
    </source>
</evidence>
<dbReference type="GO" id="GO:0016887">
    <property type="term" value="F:ATP hydrolysis activity"/>
    <property type="evidence" value="ECO:0007669"/>
    <property type="project" value="InterPro"/>
</dbReference>
<dbReference type="Pfam" id="PF00664">
    <property type="entry name" value="ABC_membrane"/>
    <property type="match status" value="1"/>
</dbReference>
<feature type="domain" description="ABC transmembrane type-1" evidence="10">
    <location>
        <begin position="28"/>
        <end position="314"/>
    </location>
</feature>
<keyword evidence="4" id="KW-0547">Nucleotide-binding</keyword>
<dbReference type="GO" id="GO:0005524">
    <property type="term" value="F:ATP binding"/>
    <property type="evidence" value="ECO:0007669"/>
    <property type="project" value="UniProtKB-KW"/>
</dbReference>
<comment type="caution">
    <text evidence="11">The sequence shown here is derived from an EMBL/GenBank/DDBJ whole genome shotgun (WGS) entry which is preliminary data.</text>
</comment>
<keyword evidence="5 11" id="KW-0067">ATP-binding</keyword>
<evidence type="ECO:0000259" key="10">
    <source>
        <dbReference type="PROSITE" id="PS50929"/>
    </source>
</evidence>
<protein>
    <submittedName>
        <fullName evidence="11">ABC transporter ATP-binding protein/permease</fullName>
    </submittedName>
</protein>
<dbReference type="EMBL" id="JAJLJH010000002">
    <property type="protein sequence ID" value="MCK9686162.1"/>
    <property type="molecule type" value="Genomic_DNA"/>
</dbReference>
<dbReference type="Gene3D" id="3.40.50.300">
    <property type="entry name" value="P-loop containing nucleotide triphosphate hydrolases"/>
    <property type="match status" value="1"/>
</dbReference>
<dbReference type="PROSITE" id="PS50893">
    <property type="entry name" value="ABC_TRANSPORTER_2"/>
    <property type="match status" value="1"/>
</dbReference>
<dbReference type="InterPro" id="IPR003439">
    <property type="entry name" value="ABC_transporter-like_ATP-bd"/>
</dbReference>
<dbReference type="GO" id="GO:0140359">
    <property type="term" value="F:ABC-type transporter activity"/>
    <property type="evidence" value="ECO:0007669"/>
    <property type="project" value="InterPro"/>
</dbReference>
<organism evidence="11 12">
    <name type="scientific">Scleromatobacter humisilvae</name>
    <dbReference type="NCBI Taxonomy" id="2897159"/>
    <lineage>
        <taxon>Bacteria</taxon>
        <taxon>Pseudomonadati</taxon>
        <taxon>Pseudomonadota</taxon>
        <taxon>Betaproteobacteria</taxon>
        <taxon>Burkholderiales</taxon>
        <taxon>Sphaerotilaceae</taxon>
        <taxon>Scleromatobacter</taxon>
    </lineage>
</organism>
<feature type="transmembrane region" description="Helical" evidence="8">
    <location>
        <begin position="135"/>
        <end position="155"/>
    </location>
</feature>
<sequence length="594" mass="63761">MPSSRNPVDAGLYRGVWRYAKGTRVAMLLSMGLLATSQVVRLAVPWLAAQAIDALQKGGPDNLRRALAWVAGVMAASIAAWMLHGPGRVLERRVGLRVRESLSDELYTRLTAAPLSWHEGHHSSDMQQRVRQSTLALYDFSANQFLYLQCIVGLVGPLFALAALSTGIGLAAFVMFAALAIASMRIDRTLIRNSMEELAAERRYSAGMADFLRHIGTVLSLRLQAASRRLLHQRLQRVFVPLARNIVVNEAKWCMVDLVSTLTTWALVVAYVFLQSRQGAGTIAIGAVFMVQQYAGRTATVATDMTAHLQSLSRTRADYASARPIFDAPASEPVAPLPAQWQRIVVRDIAFRHATAAPESPPLGLDELALRRGERIALVGGSGSGKSTLMRVLAGLYSAPGTVVEVDGRIQPGVHNLAALATLIPQEADVFEGSVRENLDFGTALPEATLAAAMRGSAFDDVLSGLDGGLEFAVAERGSNLSGGQRQRLCLARGALAAASSSIVFLDEPTGALDPITEARIHHALADTFPSACIVASVHRMSLLAHFDRIGLMDAGRLVDIGPLAQLRERQPAFERLLAGMAHDTAPPVGDRAA</sequence>
<evidence type="ECO:0000256" key="1">
    <source>
        <dbReference type="ARBA" id="ARBA00004651"/>
    </source>
</evidence>
<feature type="transmembrane region" description="Helical" evidence="8">
    <location>
        <begin position="161"/>
        <end position="182"/>
    </location>
</feature>
<keyword evidence="2" id="KW-1003">Cell membrane</keyword>
<dbReference type="SUPFAM" id="SSF52540">
    <property type="entry name" value="P-loop containing nucleoside triphosphate hydrolases"/>
    <property type="match status" value="1"/>
</dbReference>
<proteinExistence type="predicted"/>
<keyword evidence="12" id="KW-1185">Reference proteome</keyword>
<evidence type="ECO:0000259" key="9">
    <source>
        <dbReference type="PROSITE" id="PS50893"/>
    </source>
</evidence>
<dbReference type="InterPro" id="IPR011527">
    <property type="entry name" value="ABC1_TM_dom"/>
</dbReference>
<evidence type="ECO:0000313" key="12">
    <source>
        <dbReference type="Proteomes" id="UP001139353"/>
    </source>
</evidence>
<evidence type="ECO:0000256" key="6">
    <source>
        <dbReference type="ARBA" id="ARBA00022989"/>
    </source>
</evidence>
<dbReference type="AlphaFoldDB" id="A0A9X2BZC2"/>
<evidence type="ECO:0000256" key="2">
    <source>
        <dbReference type="ARBA" id="ARBA00022475"/>
    </source>
</evidence>
<dbReference type="SMART" id="SM00382">
    <property type="entry name" value="AAA"/>
    <property type="match status" value="1"/>
</dbReference>
<dbReference type="InterPro" id="IPR039421">
    <property type="entry name" value="Type_1_exporter"/>
</dbReference>
<dbReference type="Proteomes" id="UP001139353">
    <property type="component" value="Unassembled WGS sequence"/>
</dbReference>
<dbReference type="PANTHER" id="PTHR24221:SF654">
    <property type="entry name" value="ATP-BINDING CASSETTE SUB-FAMILY B MEMBER 6"/>
    <property type="match status" value="1"/>
</dbReference>
<comment type="subcellular location">
    <subcellularLocation>
        <location evidence="1">Cell membrane</location>
        <topology evidence="1">Multi-pass membrane protein</topology>
    </subcellularLocation>
</comment>
<dbReference type="PANTHER" id="PTHR24221">
    <property type="entry name" value="ATP-BINDING CASSETTE SUB-FAMILY B"/>
    <property type="match status" value="1"/>
</dbReference>
<dbReference type="GO" id="GO:0005886">
    <property type="term" value="C:plasma membrane"/>
    <property type="evidence" value="ECO:0007669"/>
    <property type="project" value="UniProtKB-SubCell"/>
</dbReference>
<evidence type="ECO:0000256" key="7">
    <source>
        <dbReference type="ARBA" id="ARBA00023136"/>
    </source>
</evidence>
<feature type="transmembrane region" description="Helical" evidence="8">
    <location>
        <begin position="25"/>
        <end position="46"/>
    </location>
</feature>
<dbReference type="InterPro" id="IPR017871">
    <property type="entry name" value="ABC_transporter-like_CS"/>
</dbReference>
<dbReference type="SUPFAM" id="SSF90123">
    <property type="entry name" value="ABC transporter transmembrane region"/>
    <property type="match status" value="1"/>
</dbReference>
<dbReference type="PROSITE" id="PS50929">
    <property type="entry name" value="ABC_TM1F"/>
    <property type="match status" value="1"/>
</dbReference>
<keyword evidence="7 8" id="KW-0472">Membrane</keyword>
<accession>A0A9X2BZC2</accession>
<name>A0A9X2BZC2_9BURK</name>
<dbReference type="InterPro" id="IPR036640">
    <property type="entry name" value="ABC1_TM_sf"/>
</dbReference>